<reference evidence="2" key="1">
    <citation type="submission" date="2020-11" db="EMBL/GenBank/DDBJ databases">
        <title>Sequencing the genomes of 1000 actinobacteria strains.</title>
        <authorList>
            <person name="Klenk H.-P."/>
        </authorList>
    </citation>
    <scope>NUCLEOTIDE SEQUENCE</scope>
    <source>
        <strain evidence="2">DSM 45356</strain>
    </source>
</reference>
<keyword evidence="3" id="KW-1185">Reference proteome</keyword>
<feature type="region of interest" description="Disordered" evidence="1">
    <location>
        <begin position="1"/>
        <end position="30"/>
    </location>
</feature>
<feature type="compositionally biased region" description="Basic and acidic residues" evidence="1">
    <location>
        <begin position="1"/>
        <end position="15"/>
    </location>
</feature>
<feature type="region of interest" description="Disordered" evidence="1">
    <location>
        <begin position="141"/>
        <end position="174"/>
    </location>
</feature>
<organism evidence="2 3">
    <name type="scientific">Longispora fulva</name>
    <dbReference type="NCBI Taxonomy" id="619741"/>
    <lineage>
        <taxon>Bacteria</taxon>
        <taxon>Bacillati</taxon>
        <taxon>Actinomycetota</taxon>
        <taxon>Actinomycetes</taxon>
        <taxon>Micromonosporales</taxon>
        <taxon>Micromonosporaceae</taxon>
        <taxon>Longispora</taxon>
    </lineage>
</organism>
<dbReference type="EMBL" id="JADOUF010000001">
    <property type="protein sequence ID" value="MBG6139463.1"/>
    <property type="molecule type" value="Genomic_DNA"/>
</dbReference>
<dbReference type="InterPro" id="IPR046828">
    <property type="entry name" value="RepSA"/>
</dbReference>
<gene>
    <name evidence="2" type="ORF">IW245_005657</name>
</gene>
<protein>
    <submittedName>
        <fullName evidence="2">Uncharacterized protein</fullName>
    </submittedName>
</protein>
<proteinExistence type="predicted"/>
<evidence type="ECO:0000313" key="3">
    <source>
        <dbReference type="Proteomes" id="UP000622552"/>
    </source>
</evidence>
<dbReference type="AlphaFoldDB" id="A0A8J7GMA3"/>
<evidence type="ECO:0000256" key="1">
    <source>
        <dbReference type="SAM" id="MobiDB-lite"/>
    </source>
</evidence>
<accession>A0A8J7GMA3</accession>
<comment type="caution">
    <text evidence="2">The sequence shown here is derived from an EMBL/GenBank/DDBJ whole genome shotgun (WGS) entry which is preliminary data.</text>
</comment>
<evidence type="ECO:0000313" key="2">
    <source>
        <dbReference type="EMBL" id="MBG6139463.1"/>
    </source>
</evidence>
<sequence length="174" mass="19457">MAERACPDLPRESGHIVRHSGGANEPGGEAGLNQALERRVYLVGHGLRDREAEWLLYGIAPKNAGPTLRPGHCRGKVHQRQTLGFTGRRVLISRQWSNKTLTDHRDDNRAWVRALLELPDDQSDNTKPRFEYHVRCTQDYHARSPRFGSEGPPAIPEPARRPGDALPHGSPEAL</sequence>
<dbReference type="Pfam" id="PF20199">
    <property type="entry name" value="RepSA"/>
    <property type="match status" value="1"/>
</dbReference>
<dbReference type="Proteomes" id="UP000622552">
    <property type="component" value="Unassembled WGS sequence"/>
</dbReference>
<name>A0A8J7GMA3_9ACTN</name>